<dbReference type="GO" id="GO:0072383">
    <property type="term" value="P:plus-end-directed vesicle transport along microtubule"/>
    <property type="evidence" value="ECO:0007669"/>
    <property type="project" value="TreeGrafter"/>
</dbReference>
<dbReference type="InterPro" id="IPR047337">
    <property type="entry name" value="FYVE_FYCO1"/>
</dbReference>
<evidence type="ECO:0000256" key="3">
    <source>
        <dbReference type="ARBA" id="ARBA00022833"/>
    </source>
</evidence>
<evidence type="ECO:0000313" key="9">
    <source>
        <dbReference type="Proteomes" id="UP000829720"/>
    </source>
</evidence>
<dbReference type="PANTHER" id="PTHR46753">
    <property type="entry name" value="FYVE AND COILED-COIL DOMAIN-CONTAINING PROTEIN 1"/>
    <property type="match status" value="1"/>
</dbReference>
<dbReference type="InterPro" id="IPR013083">
    <property type="entry name" value="Znf_RING/FYVE/PHD"/>
</dbReference>
<dbReference type="InterPro" id="IPR037213">
    <property type="entry name" value="Run_dom_sf"/>
</dbReference>
<dbReference type="GO" id="GO:0005764">
    <property type="term" value="C:lysosome"/>
    <property type="evidence" value="ECO:0007669"/>
    <property type="project" value="TreeGrafter"/>
</dbReference>
<dbReference type="InterPro" id="IPR000306">
    <property type="entry name" value="Znf_FYVE"/>
</dbReference>
<name>A0A8T3DV89_9TELE</name>
<organism evidence="8 9">
    <name type="scientific">Albula goreensis</name>
    <dbReference type="NCBI Taxonomy" id="1534307"/>
    <lineage>
        <taxon>Eukaryota</taxon>
        <taxon>Metazoa</taxon>
        <taxon>Chordata</taxon>
        <taxon>Craniata</taxon>
        <taxon>Vertebrata</taxon>
        <taxon>Euteleostomi</taxon>
        <taxon>Actinopterygii</taxon>
        <taxon>Neopterygii</taxon>
        <taxon>Teleostei</taxon>
        <taxon>Albuliformes</taxon>
        <taxon>Albulidae</taxon>
        <taxon>Albula</taxon>
    </lineage>
</organism>
<feature type="coiled-coil region" evidence="5">
    <location>
        <begin position="723"/>
        <end position="878"/>
    </location>
</feature>
<evidence type="ECO:0000259" key="7">
    <source>
        <dbReference type="PROSITE" id="PS50178"/>
    </source>
</evidence>
<keyword evidence="2 4" id="KW-0863">Zinc-finger</keyword>
<evidence type="ECO:0000256" key="6">
    <source>
        <dbReference type="SAM" id="MobiDB-lite"/>
    </source>
</evidence>
<reference evidence="8" key="1">
    <citation type="submission" date="2021-01" db="EMBL/GenBank/DDBJ databases">
        <authorList>
            <person name="Zahm M."/>
            <person name="Roques C."/>
            <person name="Cabau C."/>
            <person name="Klopp C."/>
            <person name="Donnadieu C."/>
            <person name="Jouanno E."/>
            <person name="Lampietro C."/>
            <person name="Louis A."/>
            <person name="Herpin A."/>
            <person name="Echchiki A."/>
            <person name="Berthelot C."/>
            <person name="Parey E."/>
            <person name="Roest-Crollius H."/>
            <person name="Braasch I."/>
            <person name="Postlethwait J."/>
            <person name="Bobe J."/>
            <person name="Montfort J."/>
            <person name="Bouchez O."/>
            <person name="Begum T."/>
            <person name="Mejri S."/>
            <person name="Adams A."/>
            <person name="Chen W.-J."/>
            <person name="Guiguen Y."/>
        </authorList>
    </citation>
    <scope>NUCLEOTIDE SEQUENCE</scope>
    <source>
        <tissue evidence="8">Blood</tissue>
    </source>
</reference>
<dbReference type="SMART" id="SM00064">
    <property type="entry name" value="FYVE"/>
    <property type="match status" value="1"/>
</dbReference>
<evidence type="ECO:0000256" key="2">
    <source>
        <dbReference type="ARBA" id="ARBA00022771"/>
    </source>
</evidence>
<dbReference type="Gene3D" id="3.30.40.10">
    <property type="entry name" value="Zinc/RING finger domain, C3HC4 (zinc finger)"/>
    <property type="match status" value="1"/>
</dbReference>
<dbReference type="OrthoDB" id="660555at2759"/>
<dbReference type="Proteomes" id="UP000829720">
    <property type="component" value="Unassembled WGS sequence"/>
</dbReference>
<dbReference type="PANTHER" id="PTHR46753:SF2">
    <property type="entry name" value="FYVE AND COILED-COIL DOMAIN-CONTAINING PROTEIN 1"/>
    <property type="match status" value="1"/>
</dbReference>
<dbReference type="CDD" id="cd15726">
    <property type="entry name" value="FYVE_FYCO1"/>
    <property type="match status" value="1"/>
</dbReference>
<feature type="region of interest" description="Disordered" evidence="6">
    <location>
        <begin position="1009"/>
        <end position="1041"/>
    </location>
</feature>
<dbReference type="GO" id="GO:0005776">
    <property type="term" value="C:autophagosome"/>
    <property type="evidence" value="ECO:0007669"/>
    <property type="project" value="TreeGrafter"/>
</dbReference>
<sequence length="1072" mass="120796">MAAASVGESQLQRIIRDLHDAVSELGREHRDSGEPVTDDSSSLHKFCYKLEYLLQFDQKEKTTLLGIRKDYWDYFIDCLAKIKGANDGIRFVKSIPELKTSLGKGRAFIRYSLVHQRLADTLQQCLMNQRVTSDWGHDLDSAWPTFARRSLGLAGSPAPSWRPPSRSSSISSLIGPFSPAPEFLSSPDCSLLGDLNETASCSAADDLRTELDQSELRKQELQAALDQSELRRQELQTELTRSALKQEELQTELNRSALKQEELQTELNRSALKQEELQTELNRSALKQEELQTELDQSVVRQRELEERIEHLQSGAAEVGTERTELEARLTRAERENQELLSRLDTTLGGGGRLEDPAGTVHGLLERLSEAERGREEGGAREEQLGEELRRAEGALQESKGRLAGREEEAGELRKQLEELCASMEEQAREHGRLRAALEGRVRELSDKLKAREGEMGEELEEREGLNGEVGPPVEERIQAKLHGGVELQREVELKEKGGAQRKVRLQMEAGLNGKVESQQMEAGLNGKVESQQKEAVLQKENAALKAELEATTSRILELEKVKAGLEQRAEPAASGKKEEAESRPSLMEAQLELTVREVSRLQEEVVDLRSRLRGAVEAEGKAGARLEVAEAQRDELRGLAQQLQAQLEQLNRGHVEELQRCRLEEEARREELEREAAQELAKIKERQGKLSLEAADSREGLHRANMEMAELGVAVCTLTSEREEAQRERDVAEARLRELEEEARRQAEVLGAELRRAEEKLPEAVRELQARLEAAEGRASEEISALRFQMSSETMSHQKQLQSLSEELVTVRAELGAEQERASLLEIKVCELESAERHQSQLLEEKSLHIAQREEELKSLRESLTRAEEELAGSRSVCVDLRQSLRQAAAEQQSSDLKTSAEIDDLYRTKKNLEERLIQLIKEKDVLWQKSDALEFEQKLRAEEVMEREVQHCSGCHSQFSWWLRRHQCGLCGRAFCYYCSNNAVTTRQGGRRERCCRDCYTQHSAVAERHPQAQTPDTPTSPPRRPPPATAAGADDGVFDIITEDEVNGIYERDLPGAELEAGQQGTLEL</sequence>
<dbReference type="InterPro" id="IPR017455">
    <property type="entry name" value="Znf_FYVE-rel"/>
</dbReference>
<keyword evidence="1" id="KW-0479">Metal-binding</keyword>
<accession>A0A8T3DV89</accession>
<dbReference type="PROSITE" id="PS50178">
    <property type="entry name" value="ZF_FYVE"/>
    <property type="match status" value="1"/>
</dbReference>
<evidence type="ECO:0000256" key="1">
    <source>
        <dbReference type="ARBA" id="ARBA00022723"/>
    </source>
</evidence>
<comment type="caution">
    <text evidence="8">The sequence shown here is derived from an EMBL/GenBank/DDBJ whole genome shotgun (WGS) entry which is preliminary data.</text>
</comment>
<dbReference type="Pfam" id="PF01363">
    <property type="entry name" value="FYVE"/>
    <property type="match status" value="1"/>
</dbReference>
<dbReference type="InterPro" id="IPR011011">
    <property type="entry name" value="Znf_FYVE_PHD"/>
</dbReference>
<dbReference type="GO" id="GO:0005770">
    <property type="term" value="C:late endosome"/>
    <property type="evidence" value="ECO:0007669"/>
    <property type="project" value="TreeGrafter"/>
</dbReference>
<dbReference type="InterPro" id="IPR004012">
    <property type="entry name" value="Run_dom"/>
</dbReference>
<feature type="region of interest" description="Disordered" evidence="6">
    <location>
        <begin position="368"/>
        <end position="410"/>
    </location>
</feature>
<dbReference type="SUPFAM" id="SSF57903">
    <property type="entry name" value="FYVE/PHD zinc finger"/>
    <property type="match status" value="1"/>
</dbReference>
<dbReference type="FunFam" id="3.30.40.10:FF:000341">
    <property type="entry name" value="FYVE and coiled-coil domain containing 1"/>
    <property type="match status" value="1"/>
</dbReference>
<feature type="coiled-coil region" evidence="5">
    <location>
        <begin position="204"/>
        <end position="343"/>
    </location>
</feature>
<evidence type="ECO:0000256" key="5">
    <source>
        <dbReference type="SAM" id="Coils"/>
    </source>
</evidence>
<dbReference type="GO" id="GO:0008270">
    <property type="term" value="F:zinc ion binding"/>
    <property type="evidence" value="ECO:0007669"/>
    <property type="project" value="UniProtKB-KW"/>
</dbReference>
<proteinExistence type="predicted"/>
<keyword evidence="3" id="KW-0862">Zinc</keyword>
<feature type="domain" description="FYVE-type" evidence="7">
    <location>
        <begin position="948"/>
        <end position="1006"/>
    </location>
</feature>
<feature type="compositionally biased region" description="Pro residues" evidence="6">
    <location>
        <begin position="1021"/>
        <end position="1031"/>
    </location>
</feature>
<gene>
    <name evidence="8" type="ORF">AGOR_G00032980</name>
</gene>
<dbReference type="Gene3D" id="1.20.58.900">
    <property type="match status" value="1"/>
</dbReference>
<keyword evidence="9" id="KW-1185">Reference proteome</keyword>
<evidence type="ECO:0000313" key="8">
    <source>
        <dbReference type="EMBL" id="KAI1901309.1"/>
    </source>
</evidence>
<feature type="coiled-coil region" evidence="5">
    <location>
        <begin position="528"/>
        <end position="690"/>
    </location>
</feature>
<dbReference type="EMBL" id="JAERUA010000003">
    <property type="protein sequence ID" value="KAI1901309.1"/>
    <property type="molecule type" value="Genomic_DNA"/>
</dbReference>
<dbReference type="SUPFAM" id="SSF140741">
    <property type="entry name" value="RUN domain-like"/>
    <property type="match status" value="1"/>
</dbReference>
<dbReference type="AlphaFoldDB" id="A0A8T3DV89"/>
<dbReference type="GO" id="GO:1901098">
    <property type="term" value="P:positive regulation of autophagosome maturation"/>
    <property type="evidence" value="ECO:0007669"/>
    <property type="project" value="TreeGrafter"/>
</dbReference>
<keyword evidence="5" id="KW-0175">Coiled coil</keyword>
<protein>
    <recommendedName>
        <fullName evidence="7">FYVE-type domain-containing protein</fullName>
    </recommendedName>
</protein>
<evidence type="ECO:0000256" key="4">
    <source>
        <dbReference type="PROSITE-ProRule" id="PRU00091"/>
    </source>
</evidence>
<dbReference type="Pfam" id="PF02759">
    <property type="entry name" value="RUN"/>
    <property type="match status" value="1"/>
</dbReference>